<reference evidence="2" key="2">
    <citation type="submission" date="2024-02" db="EMBL/GenBank/DDBJ databases">
        <authorList>
            <person name="Li M.-H."/>
            <person name="Liu K.-W."/>
            <person name="Li Z."/>
            <person name="Lu H.-C."/>
            <person name="Ye Q.-L."/>
            <person name="Zhang D."/>
            <person name="Wang J.-Y."/>
            <person name="Li Y.-F."/>
            <person name="Zhong Z.-M."/>
            <person name="Liu X."/>
            <person name="Yu X."/>
            <person name="Liu D.-K."/>
            <person name="Tu X.-D."/>
            <person name="Liu B."/>
            <person name="Hao Y."/>
            <person name="Liao X.-Y."/>
            <person name="Jiang Y.-T."/>
            <person name="Sun W.-H."/>
            <person name="Chen J."/>
            <person name="Ai Y."/>
            <person name="Zhai J.-W."/>
            <person name="Wu S.-S."/>
            <person name="Zhou Z."/>
            <person name="Hsiao Y.-Y."/>
            <person name="Wu W.-L."/>
            <person name="Chen Y.-Y."/>
            <person name="Lin Y.-F."/>
            <person name="Hsu J.-L."/>
            <person name="Li C.-Y."/>
            <person name="Wang Z.-W."/>
            <person name="Zhao X."/>
            <person name="Zhong W.-Y."/>
            <person name="Ma X.-K."/>
            <person name="Ma L."/>
            <person name="Huang J."/>
            <person name="Chen G.-Z."/>
            <person name="Huang M.-Z."/>
            <person name="Huang L."/>
            <person name="Peng D.-H."/>
            <person name="Luo Y.-B."/>
            <person name="Zou S.-Q."/>
            <person name="Chen S.-P."/>
            <person name="Lan S."/>
            <person name="Tsai W.-C."/>
            <person name="Van De Peer Y."/>
            <person name="Liu Z.-J."/>
        </authorList>
    </citation>
    <scope>NUCLEOTIDE SEQUENCE</scope>
    <source>
        <strain evidence="2">Lor288</strain>
        <tissue evidence="2">Flower</tissue>
    </source>
</reference>
<gene>
    <name evidence="2" type="primary">PDR1</name>
    <name evidence="2" type="ORF">KSP40_PGU007559</name>
    <name evidence="1" type="ORF">KSP40_PGU007560</name>
</gene>
<dbReference type="PANTHER" id="PTHR48040">
    <property type="entry name" value="PLEIOTROPIC DRUG RESISTANCE PROTEIN 1-LIKE ISOFORM X1"/>
    <property type="match status" value="1"/>
</dbReference>
<accession>A0ABR2LSC0</accession>
<organism evidence="2 3">
    <name type="scientific">Platanthera guangdongensis</name>
    <dbReference type="NCBI Taxonomy" id="2320717"/>
    <lineage>
        <taxon>Eukaryota</taxon>
        <taxon>Viridiplantae</taxon>
        <taxon>Streptophyta</taxon>
        <taxon>Embryophyta</taxon>
        <taxon>Tracheophyta</taxon>
        <taxon>Spermatophyta</taxon>
        <taxon>Magnoliopsida</taxon>
        <taxon>Liliopsida</taxon>
        <taxon>Asparagales</taxon>
        <taxon>Orchidaceae</taxon>
        <taxon>Orchidoideae</taxon>
        <taxon>Orchideae</taxon>
        <taxon>Orchidinae</taxon>
        <taxon>Platanthera</taxon>
    </lineage>
</organism>
<keyword evidence="3" id="KW-1185">Reference proteome</keyword>
<dbReference type="EMBL" id="JBBWWR010000016">
    <property type="protein sequence ID" value="KAK8947767.1"/>
    <property type="molecule type" value="Genomic_DNA"/>
</dbReference>
<name>A0ABR2LSC0_9ASPA</name>
<evidence type="ECO:0000313" key="3">
    <source>
        <dbReference type="Proteomes" id="UP001412067"/>
    </source>
</evidence>
<dbReference type="EMBL" id="JBBWWR010000016">
    <property type="protein sequence ID" value="KAK8948325.1"/>
    <property type="molecule type" value="Genomic_DNA"/>
</dbReference>
<evidence type="ECO:0000313" key="1">
    <source>
        <dbReference type="EMBL" id="KAK8947767.1"/>
    </source>
</evidence>
<comment type="caution">
    <text evidence="2">The sequence shown here is derived from an EMBL/GenBank/DDBJ whole genome shotgun (WGS) entry which is preliminary data.</text>
</comment>
<protein>
    <submittedName>
        <fullName evidence="2">Pleiotropic drug resistance protein 1</fullName>
    </submittedName>
</protein>
<reference evidence="2 3" key="1">
    <citation type="journal article" date="2022" name="Nat. Plants">
        <title>Genomes of leafy and leafless Platanthera orchids illuminate the evolution of mycoheterotrophy.</title>
        <authorList>
            <person name="Li M.H."/>
            <person name="Liu K.W."/>
            <person name="Li Z."/>
            <person name="Lu H.C."/>
            <person name="Ye Q.L."/>
            <person name="Zhang D."/>
            <person name="Wang J.Y."/>
            <person name="Li Y.F."/>
            <person name="Zhong Z.M."/>
            <person name="Liu X."/>
            <person name="Yu X."/>
            <person name="Liu D.K."/>
            <person name="Tu X.D."/>
            <person name="Liu B."/>
            <person name="Hao Y."/>
            <person name="Liao X.Y."/>
            <person name="Jiang Y.T."/>
            <person name="Sun W.H."/>
            <person name="Chen J."/>
            <person name="Chen Y.Q."/>
            <person name="Ai Y."/>
            <person name="Zhai J.W."/>
            <person name="Wu S.S."/>
            <person name="Zhou Z."/>
            <person name="Hsiao Y.Y."/>
            <person name="Wu W.L."/>
            <person name="Chen Y.Y."/>
            <person name="Lin Y.F."/>
            <person name="Hsu J.L."/>
            <person name="Li C.Y."/>
            <person name="Wang Z.W."/>
            <person name="Zhao X."/>
            <person name="Zhong W.Y."/>
            <person name="Ma X.K."/>
            <person name="Ma L."/>
            <person name="Huang J."/>
            <person name="Chen G.Z."/>
            <person name="Huang M.Z."/>
            <person name="Huang L."/>
            <person name="Peng D.H."/>
            <person name="Luo Y.B."/>
            <person name="Zou S.Q."/>
            <person name="Chen S.P."/>
            <person name="Lan S."/>
            <person name="Tsai W.C."/>
            <person name="Van de Peer Y."/>
            <person name="Liu Z.J."/>
        </authorList>
    </citation>
    <scope>NUCLEOTIDE SEQUENCE [LARGE SCALE GENOMIC DNA]</scope>
    <source>
        <strain evidence="2">Lor288</strain>
    </source>
</reference>
<proteinExistence type="predicted"/>
<dbReference type="PANTHER" id="PTHR48040:SF35">
    <property type="entry name" value="ABC TRANSPORTER G FAMILY MEMBER 39-LIKE"/>
    <property type="match status" value="1"/>
</dbReference>
<dbReference type="Proteomes" id="UP001412067">
    <property type="component" value="Unassembled WGS sequence"/>
</dbReference>
<evidence type="ECO:0000313" key="2">
    <source>
        <dbReference type="EMBL" id="KAK8948325.1"/>
    </source>
</evidence>
<sequence>MIFAGSLEERGEDDEEALIWAALEKLPTYDRVRKGFLSIADQEGLKEVDARSLTLQERRSLVERLLKVAQEDHEKFLLKLKNCIDRVGVDFPTIELRFEHLNSEVEAYVGSRS</sequence>